<dbReference type="Proteomes" id="UP000464865">
    <property type="component" value="Chromosome M15-12"/>
</dbReference>
<evidence type="ECO:0000259" key="2">
    <source>
        <dbReference type="Pfam" id="PF05229"/>
    </source>
</evidence>
<reference evidence="3 4" key="1">
    <citation type="submission" date="2020-02" db="EMBL/GenBank/DDBJ databases">
        <title>Plant-Promoting Endophytic Bacterium Rhizobium oryzihabitans sp. nov., Isolated from the Root of Rice.</title>
        <authorList>
            <person name="zhao J."/>
            <person name="Zhang G."/>
        </authorList>
    </citation>
    <scope>NUCLEOTIDE SEQUENCE [LARGE SCALE GENOMIC DNA]</scope>
    <source>
        <strain evidence="3 4">M15</strain>
    </source>
</reference>
<dbReference type="RefSeq" id="WP_164056844.1">
    <property type="nucleotide sequence ID" value="NZ_CP048635.1"/>
</dbReference>
<evidence type="ECO:0000313" key="4">
    <source>
        <dbReference type="Proteomes" id="UP000464865"/>
    </source>
</evidence>
<evidence type="ECO:0000313" key="3">
    <source>
        <dbReference type="EMBL" id="QIB40773.1"/>
    </source>
</evidence>
<dbReference type="InterPro" id="IPR007893">
    <property type="entry name" value="Spore_coat_U/FanG"/>
</dbReference>
<protein>
    <submittedName>
        <fullName evidence="3">Spore coat U domain-containing protein</fullName>
    </submittedName>
</protein>
<keyword evidence="4" id="KW-1185">Reference proteome</keyword>
<dbReference type="KEGG" id="roy:G3A56_23455"/>
<accession>A0A7L5BPS9</accession>
<dbReference type="InterPro" id="IPR053167">
    <property type="entry name" value="Spore_coat_component"/>
</dbReference>
<organism evidence="3 4">
    <name type="scientific">Rhizobium oryzihabitans</name>
    <dbReference type="NCBI Taxonomy" id="2267833"/>
    <lineage>
        <taxon>Bacteria</taxon>
        <taxon>Pseudomonadati</taxon>
        <taxon>Pseudomonadota</taxon>
        <taxon>Alphaproteobacteria</taxon>
        <taxon>Hyphomicrobiales</taxon>
        <taxon>Rhizobiaceae</taxon>
        <taxon>Rhizobium/Agrobacterium group</taxon>
        <taxon>Rhizobium</taxon>
    </lineage>
</organism>
<feature type="signal peptide" evidence="1">
    <location>
        <begin position="1"/>
        <end position="24"/>
    </location>
</feature>
<sequence>MRFVKSRHIALLAALISAPASSVAQTSTTSDFTVQITIQAACQINSTTLLNFGNSGFIAAEVDATSQIVVQCTSSTPYSLGLSAGAGTGATVANRLMTGPSGATVSYSLYRDSGHTQLWGNTIGTDRQTGTGTGSAQTYTVYGRVPAQTTPVPGVYTDTVRATLTY</sequence>
<dbReference type="SMART" id="SM00972">
    <property type="entry name" value="SCPU"/>
    <property type="match status" value="1"/>
</dbReference>
<dbReference type="PANTHER" id="PTHR37089:SF4">
    <property type="entry name" value="EXPORTED PROTEIN"/>
    <property type="match status" value="1"/>
</dbReference>
<dbReference type="PANTHER" id="PTHR37089">
    <property type="entry name" value="PROTEIN U-RELATED"/>
    <property type="match status" value="1"/>
</dbReference>
<dbReference type="EMBL" id="CP048635">
    <property type="protein sequence ID" value="QIB40773.1"/>
    <property type="molecule type" value="Genomic_DNA"/>
</dbReference>
<feature type="chain" id="PRO_5029500804" evidence="1">
    <location>
        <begin position="25"/>
        <end position="166"/>
    </location>
</feature>
<dbReference type="Pfam" id="PF05229">
    <property type="entry name" value="SCPU"/>
    <property type="match status" value="1"/>
</dbReference>
<keyword evidence="1" id="KW-0732">Signal</keyword>
<proteinExistence type="predicted"/>
<name>A0A7L5BPS9_9HYPH</name>
<dbReference type="AlphaFoldDB" id="A0A7L5BPS9"/>
<evidence type="ECO:0000256" key="1">
    <source>
        <dbReference type="SAM" id="SignalP"/>
    </source>
</evidence>
<feature type="domain" description="Spore coat protein U/FanG" evidence="2">
    <location>
        <begin position="29"/>
        <end position="163"/>
    </location>
</feature>
<gene>
    <name evidence="3" type="ORF">G3A56_23455</name>
</gene>